<sequence>MKGLVIVAKQRTGTNFLRSLIASSSNAHNVGEAFHTDTLGADGNFFTWMERNGRSYPLIRKDPEMRELITAWLDDLERDFPVPVLDLKYNSFWAVSNTWMSMIEMPPLLKVLHQRGYKFVHLTRANRLEHALSLVFARETGVYVTFQDVEINGKYTIDPEKLQTMCRQYEREIAFVNGYLRRLRRVEEMTYEDIHGADERVLRPVLRKLMAGTDIVFDQVGEAKTRKIVKNWRDNVNNVAEIEAAFGL</sequence>
<dbReference type="Gene3D" id="3.40.50.300">
    <property type="entry name" value="P-loop containing nucleotide triphosphate hydrolases"/>
    <property type="match status" value="1"/>
</dbReference>
<dbReference type="Proteomes" id="UP000305888">
    <property type="component" value="Chromosome"/>
</dbReference>
<evidence type="ECO:0000313" key="2">
    <source>
        <dbReference type="Proteomes" id="UP000305888"/>
    </source>
</evidence>
<name>A0A5B8FRQ5_9RHOB</name>
<organism evidence="1 2">
    <name type="scientific">Paroceanicella profunda</name>
    <dbReference type="NCBI Taxonomy" id="2579971"/>
    <lineage>
        <taxon>Bacteria</taxon>
        <taxon>Pseudomonadati</taxon>
        <taxon>Pseudomonadota</taxon>
        <taxon>Alphaproteobacteria</taxon>
        <taxon>Rhodobacterales</taxon>
        <taxon>Paracoccaceae</taxon>
        <taxon>Paroceanicella</taxon>
    </lineage>
</organism>
<dbReference type="RefSeq" id="WP_138577827.1">
    <property type="nucleotide sequence ID" value="NZ_CP040818.1"/>
</dbReference>
<keyword evidence="2" id="KW-1185">Reference proteome</keyword>
<protein>
    <recommendedName>
        <fullName evidence="3">Sulfotransferase family protein</fullName>
    </recommendedName>
</protein>
<dbReference type="OrthoDB" id="8477833at2"/>
<proteinExistence type="predicted"/>
<dbReference type="InterPro" id="IPR027417">
    <property type="entry name" value="P-loop_NTPase"/>
</dbReference>
<evidence type="ECO:0008006" key="3">
    <source>
        <dbReference type="Google" id="ProtNLM"/>
    </source>
</evidence>
<dbReference type="EMBL" id="CP040818">
    <property type="protein sequence ID" value="QDL91416.1"/>
    <property type="molecule type" value="Genomic_DNA"/>
</dbReference>
<dbReference type="KEGG" id="ppru:FDP22_06230"/>
<dbReference type="SUPFAM" id="SSF52540">
    <property type="entry name" value="P-loop containing nucleoside triphosphate hydrolases"/>
    <property type="match status" value="1"/>
</dbReference>
<evidence type="ECO:0000313" key="1">
    <source>
        <dbReference type="EMBL" id="QDL91416.1"/>
    </source>
</evidence>
<reference evidence="1 2" key="1">
    <citation type="submission" date="2019-06" db="EMBL/GenBank/DDBJ databases">
        <title>Genome sequence of Rhodobacteraceae bacterium D4M1.</title>
        <authorList>
            <person name="Cao J."/>
        </authorList>
    </citation>
    <scope>NUCLEOTIDE SEQUENCE [LARGE SCALE GENOMIC DNA]</scope>
    <source>
        <strain evidence="1 2">D4M1</strain>
    </source>
</reference>
<dbReference type="AlphaFoldDB" id="A0A5B8FRQ5"/>
<accession>A0A5B8FRQ5</accession>
<gene>
    <name evidence="1" type="ORF">FDP22_06230</name>
</gene>